<dbReference type="Proteomes" id="UP000578449">
    <property type="component" value="Unassembled WGS sequence"/>
</dbReference>
<dbReference type="AlphaFoldDB" id="A0A840P1Q6"/>
<proteinExistence type="predicted"/>
<evidence type="ECO:0000313" key="2">
    <source>
        <dbReference type="EMBL" id="MBB5131863.1"/>
    </source>
</evidence>
<reference evidence="2 3" key="1">
    <citation type="submission" date="2020-08" db="EMBL/GenBank/DDBJ databases">
        <title>Genomic Encyclopedia of Type Strains, Phase IV (KMG-IV): sequencing the most valuable type-strain genomes for metagenomic binning, comparative biology and taxonomic classification.</title>
        <authorList>
            <person name="Goeker M."/>
        </authorList>
    </citation>
    <scope>NUCLEOTIDE SEQUENCE [LARGE SCALE GENOMIC DNA]</scope>
    <source>
        <strain evidence="2 3">DSM 45615</strain>
    </source>
</reference>
<accession>A0A840P1Q6</accession>
<dbReference type="Pfam" id="PF13569">
    <property type="entry name" value="DUF4132"/>
    <property type="match status" value="1"/>
</dbReference>
<keyword evidence="3" id="KW-1185">Reference proteome</keyword>
<feature type="domain" description="DUF4132" evidence="1">
    <location>
        <begin position="23"/>
        <end position="199"/>
    </location>
</feature>
<gene>
    <name evidence="2" type="ORF">HNP84_001576</name>
</gene>
<dbReference type="EMBL" id="JACHGN010000003">
    <property type="protein sequence ID" value="MBB5131863.1"/>
    <property type="molecule type" value="Genomic_DNA"/>
</dbReference>
<evidence type="ECO:0000259" key="1">
    <source>
        <dbReference type="Pfam" id="PF13569"/>
    </source>
</evidence>
<sequence length="276" mass="29543">MPATPEHELALDGATLVCRNGTGRRLPAVPKAARRSPAAEALLALRDYMERHERECRATVESWLLTAFPVPVVLIGQVWPDPAWRAALEHLVVVPGEEPPGMLRGVDARGRIVLLGPSGEERVSPAGLARIVHPLRLGELDSFRALAARLGVTQAVAQLARETHARPAGARAGTGVTGYADARFAELRHATDRAARLGFGVRGGYAVCRVVEEGVPIQARYWLGAGAPEAETWTGELLWVGADETPIPIADVGAVAWSEGVRMAELIYAGRLADED</sequence>
<dbReference type="RefSeq" id="WP_312924091.1">
    <property type="nucleotide sequence ID" value="NZ_BAABIX010000009.1"/>
</dbReference>
<name>A0A840P1Q6_9ACTN</name>
<dbReference type="InterPro" id="IPR025406">
    <property type="entry name" value="DUF4132"/>
</dbReference>
<organism evidence="2 3">
    <name type="scientific">Thermocatellispora tengchongensis</name>
    <dbReference type="NCBI Taxonomy" id="1073253"/>
    <lineage>
        <taxon>Bacteria</taxon>
        <taxon>Bacillati</taxon>
        <taxon>Actinomycetota</taxon>
        <taxon>Actinomycetes</taxon>
        <taxon>Streptosporangiales</taxon>
        <taxon>Streptosporangiaceae</taxon>
        <taxon>Thermocatellispora</taxon>
    </lineage>
</organism>
<comment type="caution">
    <text evidence="2">The sequence shown here is derived from an EMBL/GenBank/DDBJ whole genome shotgun (WGS) entry which is preliminary data.</text>
</comment>
<protein>
    <recommendedName>
        <fullName evidence="1">DUF4132 domain-containing protein</fullName>
    </recommendedName>
</protein>
<evidence type="ECO:0000313" key="3">
    <source>
        <dbReference type="Proteomes" id="UP000578449"/>
    </source>
</evidence>